<organism evidence="4 5">
    <name type="scientific">Apiospora kogelbergensis</name>
    <dbReference type="NCBI Taxonomy" id="1337665"/>
    <lineage>
        <taxon>Eukaryota</taxon>
        <taxon>Fungi</taxon>
        <taxon>Dikarya</taxon>
        <taxon>Ascomycota</taxon>
        <taxon>Pezizomycotina</taxon>
        <taxon>Sordariomycetes</taxon>
        <taxon>Xylariomycetidae</taxon>
        <taxon>Amphisphaeriales</taxon>
        <taxon>Apiosporaceae</taxon>
        <taxon>Apiospora</taxon>
    </lineage>
</organism>
<evidence type="ECO:0000313" key="4">
    <source>
        <dbReference type="EMBL" id="KAK8106249.1"/>
    </source>
</evidence>
<dbReference type="PANTHER" id="PTHR31654:SF0">
    <property type="entry name" value="SECRETED BETA-GLUCOSIDASE ADG3-RELATED"/>
    <property type="match status" value="1"/>
</dbReference>
<sequence>MKLSALQATLGSAALLLVEPTVAIAAHKHKHLGRRNDHSQLHSRSAVAHLEDRGLACKFPSGDGLVPVSPNAMNGGWALSPDQWKPFSTYATTDRMAGGLHCGLDGKVSKPFDDKPLCMKGTGNVKVVNKCGKVTSFCQTVLPGMEDMIIPNDIYDEQTIAVPGTEYWDSTAAHYYINEPGVSSSEGCIWGDDSKPMGNWAFYVAGTNTDHTGSTFVKLGINPIFEASSLAGKKPTFGMEIKCNSGNCQGLPCRVDGSGGSASIVVFNLDGSSGSDDKPKATSSAKPSPSPTPTPTSTPSPTPTSTKTTPTTTSTSTTPTSTSTSTTSTTSSTPTTSSTTSTSSPTSSAISTDSATATSSSTEKPSASLFAFGGIFQENGTATASYTWTPSSVAKPTAVATSGGSDAPSAAGSAAPTESAKNESAGPQGSSAVVGLVIAVFAAACIL</sequence>
<dbReference type="Proteomes" id="UP001392437">
    <property type="component" value="Unassembled WGS sequence"/>
</dbReference>
<dbReference type="PANTHER" id="PTHR31654">
    <property type="entry name" value="SECRETED BETA-GLUCOSIDASE ADG3-RELATED"/>
    <property type="match status" value="1"/>
</dbReference>
<dbReference type="InterPro" id="IPR053088">
    <property type="entry name" value="Beta-glucosidase/SUN-like"/>
</dbReference>
<evidence type="ECO:0000256" key="1">
    <source>
        <dbReference type="ARBA" id="ARBA00010579"/>
    </source>
</evidence>
<evidence type="ECO:0000256" key="2">
    <source>
        <dbReference type="SAM" id="MobiDB-lite"/>
    </source>
</evidence>
<dbReference type="Pfam" id="PF03856">
    <property type="entry name" value="SUN"/>
    <property type="match status" value="1"/>
</dbReference>
<comment type="similarity">
    <text evidence="1">Belongs to the SUN family.</text>
</comment>
<dbReference type="EMBL" id="JAQQWP010000008">
    <property type="protein sequence ID" value="KAK8106249.1"/>
    <property type="molecule type" value="Genomic_DNA"/>
</dbReference>
<feature type="compositionally biased region" description="Low complexity" evidence="2">
    <location>
        <begin position="303"/>
        <end position="364"/>
    </location>
</feature>
<dbReference type="AlphaFoldDB" id="A0AAW0QLF1"/>
<evidence type="ECO:0000313" key="5">
    <source>
        <dbReference type="Proteomes" id="UP001392437"/>
    </source>
</evidence>
<proteinExistence type="inferred from homology"/>
<feature type="compositionally biased region" description="Pro residues" evidence="2">
    <location>
        <begin position="288"/>
        <end position="302"/>
    </location>
</feature>
<gene>
    <name evidence="4" type="ORF">PG999_009608</name>
</gene>
<dbReference type="InterPro" id="IPR005556">
    <property type="entry name" value="SUN"/>
</dbReference>
<feature type="compositionally biased region" description="Low complexity" evidence="2">
    <location>
        <begin position="400"/>
        <end position="419"/>
    </location>
</feature>
<reference evidence="4 5" key="1">
    <citation type="submission" date="2023-01" db="EMBL/GenBank/DDBJ databases">
        <title>Analysis of 21 Apiospora genomes using comparative genomics revels a genus with tremendous synthesis potential of carbohydrate active enzymes and secondary metabolites.</title>
        <authorList>
            <person name="Sorensen T."/>
        </authorList>
    </citation>
    <scope>NUCLEOTIDE SEQUENCE [LARGE SCALE GENOMIC DNA]</scope>
    <source>
        <strain evidence="4 5">CBS 117206</strain>
    </source>
</reference>
<feature type="region of interest" description="Disordered" evidence="2">
    <location>
        <begin position="268"/>
        <end position="364"/>
    </location>
</feature>
<name>A0AAW0QLF1_9PEZI</name>
<feature type="signal peptide" evidence="3">
    <location>
        <begin position="1"/>
        <end position="25"/>
    </location>
</feature>
<feature type="region of interest" description="Disordered" evidence="2">
    <location>
        <begin position="395"/>
        <end position="429"/>
    </location>
</feature>
<evidence type="ECO:0000256" key="3">
    <source>
        <dbReference type="SAM" id="SignalP"/>
    </source>
</evidence>
<keyword evidence="5" id="KW-1185">Reference proteome</keyword>
<protein>
    <submittedName>
        <fullName evidence="4">Uncharacterized protein</fullName>
    </submittedName>
</protein>
<feature type="chain" id="PRO_5043351154" evidence="3">
    <location>
        <begin position="26"/>
        <end position="447"/>
    </location>
</feature>
<accession>A0AAW0QLF1</accession>
<keyword evidence="3" id="KW-0732">Signal</keyword>
<comment type="caution">
    <text evidence="4">The sequence shown here is derived from an EMBL/GenBank/DDBJ whole genome shotgun (WGS) entry which is preliminary data.</text>
</comment>